<feature type="region of interest" description="Disordered" evidence="1">
    <location>
        <begin position="91"/>
        <end position="124"/>
    </location>
</feature>
<accession>A0A388L9Z0</accession>
<evidence type="ECO:0000313" key="3">
    <source>
        <dbReference type="Proteomes" id="UP000265515"/>
    </source>
</evidence>
<evidence type="ECO:0000313" key="2">
    <source>
        <dbReference type="EMBL" id="GBG79108.1"/>
    </source>
</evidence>
<keyword evidence="3" id="KW-1185">Reference proteome</keyword>
<name>A0A388L9Z0_CHABU</name>
<feature type="compositionally biased region" description="Basic and acidic residues" evidence="1">
    <location>
        <begin position="107"/>
        <end position="116"/>
    </location>
</feature>
<organism evidence="2 3">
    <name type="scientific">Chara braunii</name>
    <name type="common">Braun's stonewort</name>
    <dbReference type="NCBI Taxonomy" id="69332"/>
    <lineage>
        <taxon>Eukaryota</taxon>
        <taxon>Viridiplantae</taxon>
        <taxon>Streptophyta</taxon>
        <taxon>Charophyceae</taxon>
        <taxon>Charales</taxon>
        <taxon>Characeae</taxon>
        <taxon>Chara</taxon>
    </lineage>
</organism>
<proteinExistence type="predicted"/>
<feature type="compositionally biased region" description="Low complexity" evidence="1">
    <location>
        <begin position="35"/>
        <end position="46"/>
    </location>
</feature>
<feature type="region of interest" description="Disordered" evidence="1">
    <location>
        <begin position="21"/>
        <end position="55"/>
    </location>
</feature>
<dbReference type="AlphaFoldDB" id="A0A388L9Z0"/>
<protein>
    <submittedName>
        <fullName evidence="2">Uncharacterized protein</fullName>
    </submittedName>
</protein>
<dbReference type="Gramene" id="GBG79108">
    <property type="protein sequence ID" value="GBG79108"/>
    <property type="gene ID" value="CBR_g28823"/>
</dbReference>
<comment type="caution">
    <text evidence="2">The sequence shown here is derived from an EMBL/GenBank/DDBJ whole genome shotgun (WGS) entry which is preliminary data.</text>
</comment>
<feature type="region of interest" description="Disordered" evidence="1">
    <location>
        <begin position="397"/>
        <end position="440"/>
    </location>
</feature>
<dbReference type="EMBL" id="BFEA01000311">
    <property type="protein sequence ID" value="GBG79108.1"/>
    <property type="molecule type" value="Genomic_DNA"/>
</dbReference>
<sequence length="440" mass="48661">MSIEQDNGALPRRSARIAVRARPAVPPRPKRFSRRTTPAASSTTLTVQDTTGDLPACPVQEANEPLADYRGRLQAFTNAVAAAEAQQAAAEAERQRLANEAAAEAQRTAETDEAARNRRNAANTESLIASEHKWTTVLQGMIFVPTETQAEPTQAEAERSNLATVMLNVMRGVMWNNKLLQAHLHAERQQKQQYQQDLAAVTVGVRDAAMQQQQQQQLMNSTILRINDIEAKASAAPSCTTDATKQIKERIDHHKCTIAELHTHITWKEFEQLWFTRFMVRNVVKAAMNEMYICSQGNMPTRDWTTKWQKIGTTPGFDLTFPNQRSEFFSRSCAGLRSALGNEYDYTTFQGIPDRANLVIQTDDKAANERQSQPHYVAKQAYQRPAHNNAVISEETDDHHAAAASSVHGRPVTQAPSAAPHRCAASGGPSAAPLRCAASR</sequence>
<reference evidence="2 3" key="1">
    <citation type="journal article" date="2018" name="Cell">
        <title>The Chara Genome: Secondary Complexity and Implications for Plant Terrestrialization.</title>
        <authorList>
            <person name="Nishiyama T."/>
            <person name="Sakayama H."/>
            <person name="Vries J.D."/>
            <person name="Buschmann H."/>
            <person name="Saint-Marcoux D."/>
            <person name="Ullrich K.K."/>
            <person name="Haas F.B."/>
            <person name="Vanderstraeten L."/>
            <person name="Becker D."/>
            <person name="Lang D."/>
            <person name="Vosolsobe S."/>
            <person name="Rombauts S."/>
            <person name="Wilhelmsson P.K.I."/>
            <person name="Janitza P."/>
            <person name="Kern R."/>
            <person name="Heyl A."/>
            <person name="Rumpler F."/>
            <person name="Villalobos L.I.A.C."/>
            <person name="Clay J.M."/>
            <person name="Skokan R."/>
            <person name="Toyoda A."/>
            <person name="Suzuki Y."/>
            <person name="Kagoshima H."/>
            <person name="Schijlen E."/>
            <person name="Tajeshwar N."/>
            <person name="Catarino B."/>
            <person name="Hetherington A.J."/>
            <person name="Saltykova A."/>
            <person name="Bonnot C."/>
            <person name="Breuninger H."/>
            <person name="Symeonidi A."/>
            <person name="Radhakrishnan G.V."/>
            <person name="Van Nieuwerburgh F."/>
            <person name="Deforce D."/>
            <person name="Chang C."/>
            <person name="Karol K.G."/>
            <person name="Hedrich R."/>
            <person name="Ulvskov P."/>
            <person name="Glockner G."/>
            <person name="Delwiche C.F."/>
            <person name="Petrasek J."/>
            <person name="Van de Peer Y."/>
            <person name="Friml J."/>
            <person name="Beilby M."/>
            <person name="Dolan L."/>
            <person name="Kohara Y."/>
            <person name="Sugano S."/>
            <person name="Fujiyama A."/>
            <person name="Delaux P.-M."/>
            <person name="Quint M."/>
            <person name="TheiBen G."/>
            <person name="Hagemann M."/>
            <person name="Harholt J."/>
            <person name="Dunand C."/>
            <person name="Zachgo S."/>
            <person name="Langdale J."/>
            <person name="Maumus F."/>
            <person name="Straeten D.V.D."/>
            <person name="Gould S.B."/>
            <person name="Rensing S.A."/>
        </authorList>
    </citation>
    <scope>NUCLEOTIDE SEQUENCE [LARGE SCALE GENOMIC DNA]</scope>
    <source>
        <strain evidence="2 3">S276</strain>
    </source>
</reference>
<evidence type="ECO:0000256" key="1">
    <source>
        <dbReference type="SAM" id="MobiDB-lite"/>
    </source>
</evidence>
<dbReference type="Proteomes" id="UP000265515">
    <property type="component" value="Unassembled WGS sequence"/>
</dbReference>
<gene>
    <name evidence="2" type="ORF">CBR_g28823</name>
</gene>